<keyword evidence="2" id="KW-1185">Reference proteome</keyword>
<accession>A0ACC1ND15</accession>
<dbReference type="EMBL" id="JANJQO010000525">
    <property type="protein sequence ID" value="KAJ2976918.1"/>
    <property type="molecule type" value="Genomic_DNA"/>
</dbReference>
<evidence type="ECO:0000313" key="1">
    <source>
        <dbReference type="EMBL" id="KAJ2976918.1"/>
    </source>
</evidence>
<protein>
    <submittedName>
        <fullName evidence="1">Uncharacterized protein</fullName>
    </submittedName>
</protein>
<reference evidence="1" key="1">
    <citation type="submission" date="2022-08" db="EMBL/GenBank/DDBJ databases">
        <title>Genome Sequence of Lecanicillium fungicola.</title>
        <authorList>
            <person name="Buettner E."/>
        </authorList>
    </citation>
    <scope>NUCLEOTIDE SEQUENCE</scope>
    <source>
        <strain evidence="1">Babe33</strain>
    </source>
</reference>
<name>A0ACC1ND15_9HYPO</name>
<evidence type="ECO:0000313" key="2">
    <source>
        <dbReference type="Proteomes" id="UP001143910"/>
    </source>
</evidence>
<comment type="caution">
    <text evidence="1">The sequence shown here is derived from an EMBL/GenBank/DDBJ whole genome shotgun (WGS) entry which is preliminary data.</text>
</comment>
<gene>
    <name evidence="1" type="ORF">NQ176_g4663</name>
</gene>
<sequence length="742" mass="79468">MSPPRRRSARIASTQRTPKAVSGLLSVTEDTEPSMILSPRRLVPKSPKTAPSTPPSSAIKPPHSEMHPSKVHQSTGEPSSAVALGFIDIDAPERRKSGFIGTPSRTTGLHTASFTFDLGASTDRTSLSNDAKRILEELQEKAAKIKVDLVAQREAEGIQSDLIGDRRFAKPKSRANRFSAAHTAEFDKMESIEGHASAWRASRFTPVIAGIKRSPSKASLDESPSRSTIAVPQQNHTVYDHVSQTPKKNLKRKSSAANLDGRPGVDSPKKSSVSITPNKAQTTIPSKAVERTPVERQAVKRLKQRKEDDTSTNKPQSATSSIASGAATRPQSTLSRLMSPTKSSRMHKTTSPTKQTTSVSTPKKAAVSPRKPTISLVTTPSKPTTSPIRAAAASTPGFAQSLTAGSLTSKADGLARRILSPTRIQRVKSILRSQPTGDVLSASAIPQPALYGSHTPAPQRLDKDLPPIPFTTPSRKLTKKVTFTPETKRAAAEQGSPSPLKSSLFKFRNGHGSKAIRDLEMKNAASENGGHVAYPDLSAFKELIDQKDDSDLKRIPSVPSSFTFRSDHTIAFGEAPRTGFGSSIGQSSIRHVRESDNQVHSLPGSFPAAPAPSTHPDKENSAPASVSKALPGVLHGLTSKKRNRPSSDEEDAEREAAERAAKKRKNTLSGAERPALSSAKAIISTPQSNVKRTRLDRNTSLTPSRQLNNTSASAPGSASPTKKRPGMSMSRLNMLAQPKARA</sequence>
<organism evidence="1 2">
    <name type="scientific">Zarea fungicola</name>
    <dbReference type="NCBI Taxonomy" id="93591"/>
    <lineage>
        <taxon>Eukaryota</taxon>
        <taxon>Fungi</taxon>
        <taxon>Dikarya</taxon>
        <taxon>Ascomycota</taxon>
        <taxon>Pezizomycotina</taxon>
        <taxon>Sordariomycetes</taxon>
        <taxon>Hypocreomycetidae</taxon>
        <taxon>Hypocreales</taxon>
        <taxon>Cordycipitaceae</taxon>
        <taxon>Zarea</taxon>
    </lineage>
</organism>
<dbReference type="Proteomes" id="UP001143910">
    <property type="component" value="Unassembled WGS sequence"/>
</dbReference>
<proteinExistence type="predicted"/>